<dbReference type="InterPro" id="IPR036291">
    <property type="entry name" value="NAD(P)-bd_dom_sf"/>
</dbReference>
<evidence type="ECO:0000313" key="5">
    <source>
        <dbReference type="Proteomes" id="UP001143474"/>
    </source>
</evidence>
<dbReference type="InterPro" id="IPR057326">
    <property type="entry name" value="KR_dom"/>
</dbReference>
<evidence type="ECO:0000256" key="2">
    <source>
        <dbReference type="ARBA" id="ARBA00023002"/>
    </source>
</evidence>
<name>A0A9W6I121_9ACTN</name>
<dbReference type="InterPro" id="IPR051122">
    <property type="entry name" value="SDR_DHRS6-like"/>
</dbReference>
<dbReference type="Proteomes" id="UP001143474">
    <property type="component" value="Unassembled WGS sequence"/>
</dbReference>
<evidence type="ECO:0000313" key="4">
    <source>
        <dbReference type="EMBL" id="GLK09079.1"/>
    </source>
</evidence>
<dbReference type="RefSeq" id="WP_271217564.1">
    <property type="nucleotide sequence ID" value="NZ_BAAAVD010000004.1"/>
</dbReference>
<dbReference type="PRINTS" id="PR00081">
    <property type="entry name" value="GDHRDH"/>
</dbReference>
<comment type="similarity">
    <text evidence="1">Belongs to the short-chain dehydrogenases/reductases (SDR) family.</text>
</comment>
<dbReference type="FunFam" id="3.40.50.720:FF:000084">
    <property type="entry name" value="Short-chain dehydrogenase reductase"/>
    <property type="match status" value="1"/>
</dbReference>
<dbReference type="EMBL" id="BSEV01000004">
    <property type="protein sequence ID" value="GLK09079.1"/>
    <property type="molecule type" value="Genomic_DNA"/>
</dbReference>
<dbReference type="InterPro" id="IPR002347">
    <property type="entry name" value="SDR_fam"/>
</dbReference>
<protein>
    <submittedName>
        <fullName evidence="4">Short-chain dehydrogenase</fullName>
    </submittedName>
</protein>
<dbReference type="GO" id="GO:0016491">
    <property type="term" value="F:oxidoreductase activity"/>
    <property type="evidence" value="ECO:0007669"/>
    <property type="project" value="UniProtKB-KW"/>
</dbReference>
<dbReference type="Pfam" id="PF13561">
    <property type="entry name" value="adh_short_C2"/>
    <property type="match status" value="1"/>
</dbReference>
<feature type="domain" description="Ketoreductase" evidence="3">
    <location>
        <begin position="8"/>
        <end position="182"/>
    </location>
</feature>
<gene>
    <name evidence="4" type="ORF">GCM10017600_24850</name>
</gene>
<dbReference type="CDD" id="cd05233">
    <property type="entry name" value="SDR_c"/>
    <property type="match status" value="1"/>
</dbReference>
<sequence>MIAPDSPRAALITGGTTGIGLATARVLHEQGFAVLVTGRNPDTLAAARRTLPDDIVVFRADARSIADAEQVAAELRQRFGKVDVAFLNAGVVRFTPLDALDEQTYDEHFDINVKGQLFTLQKILPLLRNSSSVIFTSSVMADKGSPNLSVYSATKGAQLSLVRSLAVDLAPRGIRVNAVSPGPIETPAHNKLDLSADTLSTFKNTLAATLPLGRFGSDDEVAHLVAFLASPAASYITGTNMVVDGGLAVT</sequence>
<organism evidence="4 5">
    <name type="scientific">Streptosporangium carneum</name>
    <dbReference type="NCBI Taxonomy" id="47481"/>
    <lineage>
        <taxon>Bacteria</taxon>
        <taxon>Bacillati</taxon>
        <taxon>Actinomycetota</taxon>
        <taxon>Actinomycetes</taxon>
        <taxon>Streptosporangiales</taxon>
        <taxon>Streptosporangiaceae</taxon>
        <taxon>Streptosporangium</taxon>
    </lineage>
</organism>
<dbReference type="PANTHER" id="PTHR43477:SF1">
    <property type="entry name" value="DIHYDROANTICAPSIN 7-DEHYDROGENASE"/>
    <property type="match status" value="1"/>
</dbReference>
<dbReference type="PANTHER" id="PTHR43477">
    <property type="entry name" value="DIHYDROANTICAPSIN 7-DEHYDROGENASE"/>
    <property type="match status" value="1"/>
</dbReference>
<proteinExistence type="inferred from homology"/>
<dbReference type="SMART" id="SM00822">
    <property type="entry name" value="PKS_KR"/>
    <property type="match status" value="1"/>
</dbReference>
<keyword evidence="2" id="KW-0560">Oxidoreductase</keyword>
<reference evidence="4" key="1">
    <citation type="journal article" date="2014" name="Int. J. Syst. Evol. Microbiol.">
        <title>Complete genome sequence of Corynebacterium casei LMG S-19264T (=DSM 44701T), isolated from a smear-ripened cheese.</title>
        <authorList>
            <consortium name="US DOE Joint Genome Institute (JGI-PGF)"/>
            <person name="Walter F."/>
            <person name="Albersmeier A."/>
            <person name="Kalinowski J."/>
            <person name="Ruckert C."/>
        </authorList>
    </citation>
    <scope>NUCLEOTIDE SEQUENCE</scope>
    <source>
        <strain evidence="4">VKM Ac-2007</strain>
    </source>
</reference>
<evidence type="ECO:0000256" key="1">
    <source>
        <dbReference type="ARBA" id="ARBA00006484"/>
    </source>
</evidence>
<dbReference type="AlphaFoldDB" id="A0A9W6I121"/>
<evidence type="ECO:0000259" key="3">
    <source>
        <dbReference type="SMART" id="SM00822"/>
    </source>
</evidence>
<dbReference type="SUPFAM" id="SSF51735">
    <property type="entry name" value="NAD(P)-binding Rossmann-fold domains"/>
    <property type="match status" value="1"/>
</dbReference>
<accession>A0A9W6I121</accession>
<comment type="caution">
    <text evidence="4">The sequence shown here is derived from an EMBL/GenBank/DDBJ whole genome shotgun (WGS) entry which is preliminary data.</text>
</comment>
<reference evidence="4" key="2">
    <citation type="submission" date="2023-01" db="EMBL/GenBank/DDBJ databases">
        <authorList>
            <person name="Sun Q."/>
            <person name="Evtushenko L."/>
        </authorList>
    </citation>
    <scope>NUCLEOTIDE SEQUENCE</scope>
    <source>
        <strain evidence="4">VKM Ac-2007</strain>
    </source>
</reference>
<dbReference type="Gene3D" id="3.40.50.720">
    <property type="entry name" value="NAD(P)-binding Rossmann-like Domain"/>
    <property type="match status" value="1"/>
</dbReference>
<keyword evidence="5" id="KW-1185">Reference proteome</keyword>